<dbReference type="Proteomes" id="UP000193689">
    <property type="component" value="Unassembled WGS sequence"/>
</dbReference>
<feature type="transmembrane region" description="Helical" evidence="7">
    <location>
        <begin position="132"/>
        <end position="153"/>
    </location>
</feature>
<protein>
    <recommendedName>
        <fullName evidence="8">Rhodopsin domain-containing protein</fullName>
    </recommendedName>
</protein>
<evidence type="ECO:0000256" key="1">
    <source>
        <dbReference type="ARBA" id="ARBA00004141"/>
    </source>
</evidence>
<comment type="similarity">
    <text evidence="5">Belongs to the SAT4 family.</text>
</comment>
<evidence type="ECO:0000259" key="8">
    <source>
        <dbReference type="Pfam" id="PF20684"/>
    </source>
</evidence>
<dbReference type="PANTHER" id="PTHR33048:SF47">
    <property type="entry name" value="INTEGRAL MEMBRANE PROTEIN-RELATED"/>
    <property type="match status" value="1"/>
</dbReference>
<evidence type="ECO:0000256" key="6">
    <source>
        <dbReference type="SAM" id="MobiDB-lite"/>
    </source>
</evidence>
<evidence type="ECO:0000256" key="5">
    <source>
        <dbReference type="ARBA" id="ARBA00038359"/>
    </source>
</evidence>
<evidence type="ECO:0000256" key="2">
    <source>
        <dbReference type="ARBA" id="ARBA00022692"/>
    </source>
</evidence>
<sequence length="380" mass="43105">MADSNISGEAVPLTNRPSTILGLTISFLLFSWICVAGRLYTRVKIIRSPGWDDLFVVLYLFTTTAGTIAICLSVDHGLGQHVATLDPSTVMNYLKCFYVMNAAYVSSTTFIKLALMFQYLRIYDQATMMYRTCQAVTIFTALWGFAYSFIAWVPCFPIWQFWTGDPGAQCYGYGSIIPTQFVATYETHSAINMALDIMVLIIPLPLFFQKGTKFTQHLRLFGLIFMGTVVICIAIWRLATIIKHQAATWPIWDPTWYAPISIILAMLEIDTAAVCASVPIFWPSLSNQVSKIFVTQEIKITRETRYAHADEESQLTQSQHSRMGSEADLKRQESTRKMDAHYHDSYILRQVDPLRSPGESPRVEVEVEAIGFNSMKTRKW</sequence>
<dbReference type="Pfam" id="PF20684">
    <property type="entry name" value="Fung_rhodopsin"/>
    <property type="match status" value="1"/>
</dbReference>
<dbReference type="RefSeq" id="XP_040716927.1">
    <property type="nucleotide sequence ID" value="XM_040861945.1"/>
</dbReference>
<dbReference type="AlphaFoldDB" id="A0A1Y2E347"/>
<feature type="transmembrane region" description="Helical" evidence="7">
    <location>
        <begin position="259"/>
        <end position="282"/>
    </location>
</feature>
<accession>A0A1Y2E347</accession>
<evidence type="ECO:0000313" key="9">
    <source>
        <dbReference type="EMBL" id="ORY65963.1"/>
    </source>
</evidence>
<evidence type="ECO:0000256" key="3">
    <source>
        <dbReference type="ARBA" id="ARBA00022989"/>
    </source>
</evidence>
<dbReference type="GeneID" id="63778157"/>
<feature type="region of interest" description="Disordered" evidence="6">
    <location>
        <begin position="309"/>
        <end position="334"/>
    </location>
</feature>
<dbReference type="EMBL" id="MCFJ01000005">
    <property type="protein sequence ID" value="ORY65963.1"/>
    <property type="molecule type" value="Genomic_DNA"/>
</dbReference>
<reference evidence="9 10" key="1">
    <citation type="submission" date="2016-07" db="EMBL/GenBank/DDBJ databases">
        <title>Pervasive Adenine N6-methylation of Active Genes in Fungi.</title>
        <authorList>
            <consortium name="DOE Joint Genome Institute"/>
            <person name="Mondo S.J."/>
            <person name="Dannebaum R.O."/>
            <person name="Kuo R.C."/>
            <person name="Labutti K."/>
            <person name="Haridas S."/>
            <person name="Kuo A."/>
            <person name="Salamov A."/>
            <person name="Ahrendt S.R."/>
            <person name="Lipzen A."/>
            <person name="Sullivan W."/>
            <person name="Andreopoulos W.B."/>
            <person name="Clum A."/>
            <person name="Lindquist E."/>
            <person name="Daum C."/>
            <person name="Ramamoorthy G.K."/>
            <person name="Gryganskyi A."/>
            <person name="Culley D."/>
            <person name="Magnuson J.K."/>
            <person name="James T.Y."/>
            <person name="O'Malley M.A."/>
            <person name="Stajich J.E."/>
            <person name="Spatafora J.W."/>
            <person name="Visel A."/>
            <person name="Grigoriev I.V."/>
        </authorList>
    </citation>
    <scope>NUCLEOTIDE SEQUENCE [LARGE SCALE GENOMIC DNA]</scope>
    <source>
        <strain evidence="9 10">CBS 129021</strain>
    </source>
</reference>
<feature type="transmembrane region" description="Helical" evidence="7">
    <location>
        <begin position="53"/>
        <end position="78"/>
    </location>
</feature>
<feature type="transmembrane region" description="Helical" evidence="7">
    <location>
        <begin position="190"/>
        <end position="208"/>
    </location>
</feature>
<feature type="transmembrane region" description="Helical" evidence="7">
    <location>
        <begin position="20"/>
        <end position="41"/>
    </location>
</feature>
<dbReference type="InterPro" id="IPR052337">
    <property type="entry name" value="SAT4-like"/>
</dbReference>
<keyword evidence="3 7" id="KW-1133">Transmembrane helix</keyword>
<dbReference type="GO" id="GO:0016020">
    <property type="term" value="C:membrane"/>
    <property type="evidence" value="ECO:0007669"/>
    <property type="project" value="UniProtKB-SubCell"/>
</dbReference>
<evidence type="ECO:0000313" key="10">
    <source>
        <dbReference type="Proteomes" id="UP000193689"/>
    </source>
</evidence>
<evidence type="ECO:0000256" key="7">
    <source>
        <dbReference type="SAM" id="Phobius"/>
    </source>
</evidence>
<gene>
    <name evidence="9" type="ORF">BCR38DRAFT_456638</name>
</gene>
<dbReference type="InterPro" id="IPR049326">
    <property type="entry name" value="Rhodopsin_dom_fungi"/>
</dbReference>
<dbReference type="OrthoDB" id="61113at2759"/>
<organism evidence="9 10">
    <name type="scientific">Pseudomassariella vexata</name>
    <dbReference type="NCBI Taxonomy" id="1141098"/>
    <lineage>
        <taxon>Eukaryota</taxon>
        <taxon>Fungi</taxon>
        <taxon>Dikarya</taxon>
        <taxon>Ascomycota</taxon>
        <taxon>Pezizomycotina</taxon>
        <taxon>Sordariomycetes</taxon>
        <taxon>Xylariomycetidae</taxon>
        <taxon>Amphisphaeriales</taxon>
        <taxon>Pseudomassariaceae</taxon>
        <taxon>Pseudomassariella</taxon>
    </lineage>
</organism>
<feature type="compositionally biased region" description="Basic and acidic residues" evidence="6">
    <location>
        <begin position="323"/>
        <end position="334"/>
    </location>
</feature>
<dbReference type="PANTHER" id="PTHR33048">
    <property type="entry name" value="PTH11-LIKE INTEGRAL MEMBRANE PROTEIN (AFU_ORTHOLOGUE AFUA_5G11245)"/>
    <property type="match status" value="1"/>
</dbReference>
<comment type="subcellular location">
    <subcellularLocation>
        <location evidence="1">Membrane</location>
        <topology evidence="1">Multi-pass membrane protein</topology>
    </subcellularLocation>
</comment>
<evidence type="ECO:0000256" key="4">
    <source>
        <dbReference type="ARBA" id="ARBA00023136"/>
    </source>
</evidence>
<feature type="domain" description="Rhodopsin" evidence="8">
    <location>
        <begin position="38"/>
        <end position="286"/>
    </location>
</feature>
<comment type="caution">
    <text evidence="9">The sequence shown here is derived from an EMBL/GenBank/DDBJ whole genome shotgun (WGS) entry which is preliminary data.</text>
</comment>
<proteinExistence type="inferred from homology"/>
<dbReference type="InParanoid" id="A0A1Y2E347"/>
<keyword evidence="4 7" id="KW-0472">Membrane</keyword>
<feature type="transmembrane region" description="Helical" evidence="7">
    <location>
        <begin position="220"/>
        <end position="239"/>
    </location>
</feature>
<keyword evidence="2 7" id="KW-0812">Transmembrane</keyword>
<feature type="transmembrane region" description="Helical" evidence="7">
    <location>
        <begin position="98"/>
        <end position="120"/>
    </location>
</feature>
<keyword evidence="10" id="KW-1185">Reference proteome</keyword>
<name>A0A1Y2E347_9PEZI</name>